<feature type="transmembrane region" description="Helical" evidence="12">
    <location>
        <begin position="112"/>
        <end position="130"/>
    </location>
</feature>
<protein>
    <recommendedName>
        <fullName evidence="10">peptidoglycan glycosyltransferase</fullName>
        <ecNumber evidence="10">2.4.99.28</ecNumber>
    </recommendedName>
    <alternativeName>
        <fullName evidence="9">Peptidoglycan polymerase</fullName>
    </alternativeName>
</protein>
<evidence type="ECO:0000256" key="3">
    <source>
        <dbReference type="ARBA" id="ARBA00022679"/>
    </source>
</evidence>
<evidence type="ECO:0000256" key="10">
    <source>
        <dbReference type="ARBA" id="ARBA00044770"/>
    </source>
</evidence>
<comment type="catalytic activity">
    <reaction evidence="11">
        <text>[GlcNAc-(1-&gt;4)-Mur2Ac(oyl-L-Ala-gamma-D-Glu-L-Lys-D-Ala-D-Ala)](n)-di-trans,octa-cis-undecaprenyl diphosphate + beta-D-GlcNAc-(1-&gt;4)-Mur2Ac(oyl-L-Ala-gamma-D-Glu-L-Lys-D-Ala-D-Ala)-di-trans,octa-cis-undecaprenyl diphosphate = [GlcNAc-(1-&gt;4)-Mur2Ac(oyl-L-Ala-gamma-D-Glu-L-Lys-D-Ala-D-Ala)](n+1)-di-trans,octa-cis-undecaprenyl diphosphate + di-trans,octa-cis-undecaprenyl diphosphate + H(+)</text>
        <dbReference type="Rhea" id="RHEA:23708"/>
        <dbReference type="Rhea" id="RHEA-COMP:9602"/>
        <dbReference type="Rhea" id="RHEA-COMP:9603"/>
        <dbReference type="ChEBI" id="CHEBI:15378"/>
        <dbReference type="ChEBI" id="CHEBI:58405"/>
        <dbReference type="ChEBI" id="CHEBI:60033"/>
        <dbReference type="ChEBI" id="CHEBI:78435"/>
        <dbReference type="EC" id="2.4.99.28"/>
    </reaction>
</comment>
<feature type="transmembrane region" description="Helical" evidence="12">
    <location>
        <begin position="300"/>
        <end position="320"/>
    </location>
</feature>
<organism evidence="13">
    <name type="scientific">hydrothermal vent metagenome</name>
    <dbReference type="NCBI Taxonomy" id="652676"/>
    <lineage>
        <taxon>unclassified sequences</taxon>
        <taxon>metagenomes</taxon>
        <taxon>ecological metagenomes</taxon>
    </lineage>
</organism>
<dbReference type="GO" id="GO:0032153">
    <property type="term" value="C:cell division site"/>
    <property type="evidence" value="ECO:0007669"/>
    <property type="project" value="TreeGrafter"/>
</dbReference>
<dbReference type="GO" id="GO:0008360">
    <property type="term" value="P:regulation of cell shape"/>
    <property type="evidence" value="ECO:0007669"/>
    <property type="project" value="UniProtKB-KW"/>
</dbReference>
<feature type="transmembrane region" description="Helical" evidence="12">
    <location>
        <begin position="74"/>
        <end position="92"/>
    </location>
</feature>
<keyword evidence="13" id="KW-0131">Cell cycle</keyword>
<dbReference type="GO" id="GO:0051301">
    <property type="term" value="P:cell division"/>
    <property type="evidence" value="ECO:0007669"/>
    <property type="project" value="UniProtKB-KW"/>
</dbReference>
<keyword evidence="2" id="KW-0328">Glycosyltransferase</keyword>
<name>A0A1W1EG34_9ZZZZ</name>
<comment type="subcellular location">
    <subcellularLocation>
        <location evidence="1">Membrane</location>
        <topology evidence="1">Multi-pass membrane protein</topology>
    </subcellularLocation>
</comment>
<feature type="transmembrane region" description="Helical" evidence="12">
    <location>
        <begin position="332"/>
        <end position="354"/>
    </location>
</feature>
<keyword evidence="13" id="KW-0132">Cell division</keyword>
<dbReference type="AlphaFoldDB" id="A0A1W1EG34"/>
<evidence type="ECO:0000256" key="7">
    <source>
        <dbReference type="ARBA" id="ARBA00022989"/>
    </source>
</evidence>
<keyword evidence="4 12" id="KW-0812">Transmembrane</keyword>
<dbReference type="EC" id="2.4.99.28" evidence="10"/>
<feature type="transmembrane region" description="Helical" evidence="12">
    <location>
        <begin position="174"/>
        <end position="190"/>
    </location>
</feature>
<keyword evidence="7 12" id="KW-1133">Transmembrane helix</keyword>
<feature type="transmembrane region" description="Helical" evidence="12">
    <location>
        <begin position="12"/>
        <end position="32"/>
    </location>
</feature>
<evidence type="ECO:0000256" key="12">
    <source>
        <dbReference type="SAM" id="Phobius"/>
    </source>
</evidence>
<sequence>MRKQNMIDKPLLAAVMTLLTLSLIMDYSLSIYTVSYFGFSDFHFVLRQGIAVVLGFIIMVILTKFNPDVWITRIGMLIFFIFSILMIAMPFLPASLVNEVGGAKRWVQLGPMSIAPVEFFKIGFVFFLSWSFSRKFNSNMNLKYLQEIKLFSPYLIVFLFAVVLIAIFQKDLGQVVVLGATLMVLILLIGSSYKFIFTLLFLSFTAIASLIFMAPHRIARIKSWWSTVQNNILSMFPNSEVAKSFHVATTSKEPYQISNSLNSIHNGGLFGQGLGNGQFKLGYLSEVHTDFILAGITEELGFLGLVAVTGIILFIIFRIFKIASKVENQMFYLFSISVALLIAFSFILNSYGISGITPIKGIAVPFLSYGGSHILASCIAIGMVLMISKKMPRDAEGNIL</sequence>
<feature type="transmembrane region" description="Helical" evidence="12">
    <location>
        <begin position="195"/>
        <end position="214"/>
    </location>
</feature>
<proteinExistence type="predicted"/>
<evidence type="ECO:0000256" key="8">
    <source>
        <dbReference type="ARBA" id="ARBA00023136"/>
    </source>
</evidence>
<dbReference type="GO" id="GO:0008955">
    <property type="term" value="F:peptidoglycan glycosyltransferase activity"/>
    <property type="evidence" value="ECO:0007669"/>
    <property type="project" value="UniProtKB-EC"/>
</dbReference>
<evidence type="ECO:0000256" key="6">
    <source>
        <dbReference type="ARBA" id="ARBA00022984"/>
    </source>
</evidence>
<evidence type="ECO:0000313" key="13">
    <source>
        <dbReference type="EMBL" id="SFZ98980.1"/>
    </source>
</evidence>
<keyword evidence="6" id="KW-0573">Peptidoglycan synthesis</keyword>
<feature type="transmembrane region" description="Helical" evidence="12">
    <location>
        <begin position="44"/>
        <end position="62"/>
    </location>
</feature>
<dbReference type="PANTHER" id="PTHR30474">
    <property type="entry name" value="CELL CYCLE PROTEIN"/>
    <property type="match status" value="1"/>
</dbReference>
<keyword evidence="8 12" id="KW-0472">Membrane</keyword>
<dbReference type="GO" id="GO:0009252">
    <property type="term" value="P:peptidoglycan biosynthetic process"/>
    <property type="evidence" value="ECO:0007669"/>
    <property type="project" value="UniProtKB-KW"/>
</dbReference>
<evidence type="ECO:0000256" key="5">
    <source>
        <dbReference type="ARBA" id="ARBA00022960"/>
    </source>
</evidence>
<dbReference type="GO" id="GO:0005886">
    <property type="term" value="C:plasma membrane"/>
    <property type="evidence" value="ECO:0007669"/>
    <property type="project" value="TreeGrafter"/>
</dbReference>
<gene>
    <name evidence="13" type="ORF">MNB_SV-5-894</name>
</gene>
<dbReference type="InterPro" id="IPR001182">
    <property type="entry name" value="FtsW/RodA"/>
</dbReference>
<feature type="transmembrane region" description="Helical" evidence="12">
    <location>
        <begin position="366"/>
        <end position="387"/>
    </location>
</feature>
<evidence type="ECO:0000256" key="9">
    <source>
        <dbReference type="ARBA" id="ARBA00032370"/>
    </source>
</evidence>
<dbReference type="PANTHER" id="PTHR30474:SF2">
    <property type="entry name" value="PEPTIDOGLYCAN GLYCOSYLTRANSFERASE FTSW-RELATED"/>
    <property type="match status" value="1"/>
</dbReference>
<reference evidence="13" key="1">
    <citation type="submission" date="2016-10" db="EMBL/GenBank/DDBJ databases">
        <authorList>
            <person name="de Groot N.N."/>
        </authorList>
    </citation>
    <scope>NUCLEOTIDE SEQUENCE</scope>
</reference>
<dbReference type="EMBL" id="FPKX01000074">
    <property type="protein sequence ID" value="SFZ98980.1"/>
    <property type="molecule type" value="Genomic_DNA"/>
</dbReference>
<dbReference type="Pfam" id="PF01098">
    <property type="entry name" value="FTSW_RODA_SPOVE"/>
    <property type="match status" value="1"/>
</dbReference>
<evidence type="ECO:0000256" key="4">
    <source>
        <dbReference type="ARBA" id="ARBA00022692"/>
    </source>
</evidence>
<evidence type="ECO:0000256" key="2">
    <source>
        <dbReference type="ARBA" id="ARBA00022676"/>
    </source>
</evidence>
<dbReference type="GO" id="GO:0015648">
    <property type="term" value="F:lipid-linked peptidoglycan transporter activity"/>
    <property type="evidence" value="ECO:0007669"/>
    <property type="project" value="TreeGrafter"/>
</dbReference>
<accession>A0A1W1EG34</accession>
<feature type="transmembrane region" description="Helical" evidence="12">
    <location>
        <begin position="151"/>
        <end position="168"/>
    </location>
</feature>
<evidence type="ECO:0000256" key="11">
    <source>
        <dbReference type="ARBA" id="ARBA00049902"/>
    </source>
</evidence>
<keyword evidence="3" id="KW-0808">Transferase</keyword>
<evidence type="ECO:0000256" key="1">
    <source>
        <dbReference type="ARBA" id="ARBA00004141"/>
    </source>
</evidence>
<keyword evidence="5" id="KW-0133">Cell shape</keyword>